<keyword evidence="2" id="KW-1133">Transmembrane helix</keyword>
<feature type="compositionally biased region" description="Basic and acidic residues" evidence="1">
    <location>
        <begin position="186"/>
        <end position="205"/>
    </location>
</feature>
<evidence type="ECO:0000256" key="1">
    <source>
        <dbReference type="SAM" id="MobiDB-lite"/>
    </source>
</evidence>
<evidence type="ECO:0000256" key="2">
    <source>
        <dbReference type="SAM" id="Phobius"/>
    </source>
</evidence>
<dbReference type="OrthoDB" id="18139at2759"/>
<dbReference type="InterPro" id="IPR012098">
    <property type="entry name" value="SND3_fun"/>
</dbReference>
<reference evidence="4" key="1">
    <citation type="journal article" date="2018" name="Nat. Microbiol.">
        <title>Leveraging single-cell genomics to expand the fungal tree of life.</title>
        <authorList>
            <person name="Ahrendt S.R."/>
            <person name="Quandt C.A."/>
            <person name="Ciobanu D."/>
            <person name="Clum A."/>
            <person name="Salamov A."/>
            <person name="Andreopoulos B."/>
            <person name="Cheng J.F."/>
            <person name="Woyke T."/>
            <person name="Pelin A."/>
            <person name="Henrissat B."/>
            <person name="Reynolds N.K."/>
            <person name="Benny G.L."/>
            <person name="Smith M.E."/>
            <person name="James T.Y."/>
            <person name="Grigoriev I.V."/>
        </authorList>
    </citation>
    <scope>NUCLEOTIDE SEQUENCE [LARGE SCALE GENOMIC DNA]</scope>
    <source>
        <strain evidence="4">RSA 1356</strain>
    </source>
</reference>
<sequence>MANPVFNIAIVMGVMQLVIGTTLGSAGWPLKQFDLQDPDTIFYLRIAYGSVQFFIVAFALVLIQKVKAKNDTTPLRYQEAQAPFSQDPPNFITTTVCEYDQSQIWQLIKQTLTSVAIMGFIHYKWEFVQPLVLQAILPIKSLFENQAVQVHVLGRKAEGDLKRPWKAATPFGGLGGSTQTGVDGVVDERKARRKAQRDSGKGKQE</sequence>
<feature type="region of interest" description="Disordered" evidence="1">
    <location>
        <begin position="168"/>
        <end position="205"/>
    </location>
</feature>
<dbReference type="Pfam" id="PF10032">
    <property type="entry name" value="Pho88"/>
    <property type="match status" value="1"/>
</dbReference>
<keyword evidence="2" id="KW-0472">Membrane</keyword>
<feature type="transmembrane region" description="Helical" evidence="2">
    <location>
        <begin position="42"/>
        <end position="63"/>
    </location>
</feature>
<evidence type="ECO:0000313" key="4">
    <source>
        <dbReference type="Proteomes" id="UP000271241"/>
    </source>
</evidence>
<protein>
    <submittedName>
        <fullName evidence="3">Inorganic phosphate transporter Pho88</fullName>
    </submittedName>
</protein>
<dbReference type="PANTHER" id="PTHR28112">
    <property type="entry name" value="SRP-INDEPENDENT TARGETING PROTEIN 3"/>
    <property type="match status" value="1"/>
</dbReference>
<dbReference type="PANTHER" id="PTHR28112:SF1">
    <property type="entry name" value="SRP-INDEPENDENT TARGETING PROTEIN 3"/>
    <property type="match status" value="1"/>
</dbReference>
<keyword evidence="2" id="KW-0812">Transmembrane</keyword>
<gene>
    <name evidence="3" type="ORF">THASP1DRAFT_33107</name>
</gene>
<dbReference type="EMBL" id="KZ993290">
    <property type="protein sequence ID" value="RKP05065.1"/>
    <property type="molecule type" value="Genomic_DNA"/>
</dbReference>
<dbReference type="AlphaFoldDB" id="A0A4P9XHB7"/>
<accession>A0A4P9XHB7</accession>
<organism evidence="3 4">
    <name type="scientific">Thamnocephalis sphaerospora</name>
    <dbReference type="NCBI Taxonomy" id="78915"/>
    <lineage>
        <taxon>Eukaryota</taxon>
        <taxon>Fungi</taxon>
        <taxon>Fungi incertae sedis</taxon>
        <taxon>Zoopagomycota</taxon>
        <taxon>Zoopagomycotina</taxon>
        <taxon>Zoopagomycetes</taxon>
        <taxon>Zoopagales</taxon>
        <taxon>Sigmoideomycetaceae</taxon>
        <taxon>Thamnocephalis</taxon>
    </lineage>
</organism>
<dbReference type="GO" id="GO:0005739">
    <property type="term" value="C:mitochondrion"/>
    <property type="evidence" value="ECO:0007669"/>
    <property type="project" value="TreeGrafter"/>
</dbReference>
<keyword evidence="4" id="KW-1185">Reference proteome</keyword>
<dbReference type="GO" id="GO:0005783">
    <property type="term" value="C:endoplasmic reticulum"/>
    <property type="evidence" value="ECO:0007669"/>
    <property type="project" value="InterPro"/>
</dbReference>
<proteinExistence type="predicted"/>
<dbReference type="STRING" id="78915.A0A4P9XHB7"/>
<dbReference type="Proteomes" id="UP000271241">
    <property type="component" value="Unassembled WGS sequence"/>
</dbReference>
<feature type="transmembrane region" description="Helical" evidence="2">
    <location>
        <begin position="6"/>
        <end position="30"/>
    </location>
</feature>
<name>A0A4P9XHB7_9FUNG</name>
<dbReference type="GO" id="GO:0045047">
    <property type="term" value="P:protein targeting to ER"/>
    <property type="evidence" value="ECO:0007669"/>
    <property type="project" value="InterPro"/>
</dbReference>
<evidence type="ECO:0000313" key="3">
    <source>
        <dbReference type="EMBL" id="RKP05065.1"/>
    </source>
</evidence>